<evidence type="ECO:0000256" key="1">
    <source>
        <dbReference type="SAM" id="MobiDB-lite"/>
    </source>
</evidence>
<dbReference type="EMBL" id="CM003533">
    <property type="protein sequence ID" value="RCV31298.1"/>
    <property type="molecule type" value="Genomic_DNA"/>
</dbReference>
<sequence length="268" mass="27948">MASRAQTAALVMALSITAALRAADLASSQGHELGKQPAATAEPATGEGPVAASTTAALLLVSVTYFLNVIVVHTELILAPAPNGIVVAARRRLAAATASFAGVVASLLALAAAAYERGGPPAAAGAERCRELEVHAGRGGPRACRVPWGGGKEPGVRRAQGGGNRRTGFSKKGCAVARRRSDEWRWTKAGAWTSYPPPSLQVGGSGSAKHARVWFLFRRGRGDRQTGSTGGAYGSSGHRRGHRRRPEADCLLSLFFFEKAATTEKEKL</sequence>
<organism evidence="4">
    <name type="scientific">Setaria italica</name>
    <name type="common">Foxtail millet</name>
    <name type="synonym">Panicum italicum</name>
    <dbReference type="NCBI Taxonomy" id="4555"/>
    <lineage>
        <taxon>Eukaryota</taxon>
        <taxon>Viridiplantae</taxon>
        <taxon>Streptophyta</taxon>
        <taxon>Embryophyta</taxon>
        <taxon>Tracheophyta</taxon>
        <taxon>Spermatophyta</taxon>
        <taxon>Magnoliopsida</taxon>
        <taxon>Liliopsida</taxon>
        <taxon>Poales</taxon>
        <taxon>Poaceae</taxon>
        <taxon>PACMAD clade</taxon>
        <taxon>Panicoideae</taxon>
        <taxon>Panicodae</taxon>
        <taxon>Paniceae</taxon>
        <taxon>Cenchrinae</taxon>
        <taxon>Setaria</taxon>
    </lineage>
</organism>
<feature type="chain" id="PRO_5017033641" description="CASP-like protein" evidence="3">
    <location>
        <begin position="23"/>
        <end position="268"/>
    </location>
</feature>
<feature type="region of interest" description="Disordered" evidence="1">
    <location>
        <begin position="145"/>
        <end position="172"/>
    </location>
</feature>
<keyword evidence="2" id="KW-1133">Transmembrane helix</keyword>
<keyword evidence="3" id="KW-0732">Signal</keyword>
<evidence type="ECO:0008006" key="5">
    <source>
        <dbReference type="Google" id="ProtNLM"/>
    </source>
</evidence>
<evidence type="ECO:0000256" key="2">
    <source>
        <dbReference type="SAM" id="Phobius"/>
    </source>
</evidence>
<gene>
    <name evidence="4" type="ORF">SETIT_6G165700v2</name>
</gene>
<feature type="signal peptide" evidence="3">
    <location>
        <begin position="1"/>
        <end position="22"/>
    </location>
</feature>
<reference evidence="4" key="2">
    <citation type="submission" date="2015-07" db="EMBL/GenBank/DDBJ databases">
        <authorList>
            <person name="Noorani M."/>
        </authorList>
    </citation>
    <scope>NUCLEOTIDE SEQUENCE</scope>
    <source>
        <strain evidence="4">Yugu1</strain>
    </source>
</reference>
<keyword evidence="2" id="KW-0812">Transmembrane</keyword>
<evidence type="ECO:0000256" key="3">
    <source>
        <dbReference type="SAM" id="SignalP"/>
    </source>
</evidence>
<keyword evidence="2" id="KW-0472">Membrane</keyword>
<feature type="transmembrane region" description="Helical" evidence="2">
    <location>
        <begin position="93"/>
        <end position="115"/>
    </location>
</feature>
<proteinExistence type="predicted"/>
<accession>A0A368RMH2</accession>
<protein>
    <recommendedName>
        <fullName evidence="5">CASP-like protein</fullName>
    </recommendedName>
</protein>
<dbReference type="AlphaFoldDB" id="A0A368RMH2"/>
<feature type="region of interest" description="Disordered" evidence="1">
    <location>
        <begin position="222"/>
        <end position="244"/>
    </location>
</feature>
<name>A0A368RMH2_SETIT</name>
<reference evidence="4" key="1">
    <citation type="journal article" date="2012" name="Nat. Biotechnol.">
        <title>Reference genome sequence of the model plant Setaria.</title>
        <authorList>
            <person name="Bennetzen J.L."/>
            <person name="Schmutz J."/>
            <person name="Wang H."/>
            <person name="Percifield R."/>
            <person name="Hawkins J."/>
            <person name="Pontaroli A.C."/>
            <person name="Estep M."/>
            <person name="Feng L."/>
            <person name="Vaughn J.N."/>
            <person name="Grimwood J."/>
            <person name="Jenkins J."/>
            <person name="Barry K."/>
            <person name="Lindquist E."/>
            <person name="Hellsten U."/>
            <person name="Deshpande S."/>
            <person name="Wang X."/>
            <person name="Wu X."/>
            <person name="Mitros T."/>
            <person name="Triplett J."/>
            <person name="Yang X."/>
            <person name="Ye C.Y."/>
            <person name="Mauro-Herrera M."/>
            <person name="Wang L."/>
            <person name="Li P."/>
            <person name="Sharma M."/>
            <person name="Sharma R."/>
            <person name="Ronald P.C."/>
            <person name="Panaud O."/>
            <person name="Kellogg E.A."/>
            <person name="Brutnell T.P."/>
            <person name="Doust A.N."/>
            <person name="Tuskan G.A."/>
            <person name="Rokhsar D."/>
            <person name="Devos K.M."/>
        </authorList>
    </citation>
    <scope>NUCLEOTIDE SEQUENCE [LARGE SCALE GENOMIC DNA]</scope>
    <source>
        <strain evidence="4">Yugu1</strain>
    </source>
</reference>
<feature type="transmembrane region" description="Helical" evidence="2">
    <location>
        <begin position="52"/>
        <end position="72"/>
    </location>
</feature>
<evidence type="ECO:0000313" key="4">
    <source>
        <dbReference type="EMBL" id="RCV31298.1"/>
    </source>
</evidence>